<proteinExistence type="predicted"/>
<dbReference type="InterPro" id="IPR052373">
    <property type="entry name" value="Gamma-glu_amide_hydrolase"/>
</dbReference>
<accession>A0A516GWN2</accession>
<dbReference type="AlphaFoldDB" id="A0A516GWN2"/>
<dbReference type="EMBL" id="CP041636">
    <property type="protein sequence ID" value="QDO95951.1"/>
    <property type="molecule type" value="Genomic_DNA"/>
</dbReference>
<dbReference type="Proteomes" id="UP000317496">
    <property type="component" value="Chromosome"/>
</dbReference>
<keyword evidence="3" id="KW-0808">Transferase</keyword>
<name>A0A516GWN2_9PROT</name>
<dbReference type="Pfam" id="PF13230">
    <property type="entry name" value="GATase_4"/>
    <property type="match status" value="1"/>
</dbReference>
<dbReference type="PROSITE" id="PS51278">
    <property type="entry name" value="GATASE_TYPE_2"/>
    <property type="match status" value="1"/>
</dbReference>
<dbReference type="KEGG" id="fer:FNB15_01055"/>
<dbReference type="InterPro" id="IPR026869">
    <property type="entry name" value="EgtC-like"/>
</dbReference>
<dbReference type="InterPro" id="IPR029055">
    <property type="entry name" value="Ntn_hydrolases_N"/>
</dbReference>
<protein>
    <submittedName>
        <fullName evidence="3">Class II glutamine amidotransferase</fullName>
    </submittedName>
</protein>
<reference evidence="3 4" key="1">
    <citation type="submission" date="2019-07" db="EMBL/GenBank/DDBJ databases">
        <title>Genome sequencing for Ferrovibrio sp. K5.</title>
        <authorList>
            <person name="Park S.-J."/>
        </authorList>
    </citation>
    <scope>NUCLEOTIDE SEQUENCE [LARGE SCALE GENOMIC DNA]</scope>
    <source>
        <strain evidence="3 4">K5</strain>
    </source>
</reference>
<dbReference type="CDD" id="cd01908">
    <property type="entry name" value="YafJ"/>
    <property type="match status" value="1"/>
</dbReference>
<dbReference type="OrthoDB" id="9804310at2"/>
<dbReference type="SUPFAM" id="SSF56235">
    <property type="entry name" value="N-terminal nucleophile aminohydrolases (Ntn hydrolases)"/>
    <property type="match status" value="1"/>
</dbReference>
<dbReference type="GO" id="GO:0016740">
    <property type="term" value="F:transferase activity"/>
    <property type="evidence" value="ECO:0007669"/>
    <property type="project" value="UniProtKB-KW"/>
</dbReference>
<evidence type="ECO:0000313" key="4">
    <source>
        <dbReference type="Proteomes" id="UP000317496"/>
    </source>
</evidence>
<dbReference type="Gene3D" id="3.60.20.10">
    <property type="entry name" value="Glutamine Phosphoribosylpyrophosphate, subunit 1, domain 1"/>
    <property type="match status" value="1"/>
</dbReference>
<organism evidence="3 4">
    <name type="scientific">Ferrovibrio terrae</name>
    <dbReference type="NCBI Taxonomy" id="2594003"/>
    <lineage>
        <taxon>Bacteria</taxon>
        <taxon>Pseudomonadati</taxon>
        <taxon>Pseudomonadota</taxon>
        <taxon>Alphaproteobacteria</taxon>
        <taxon>Rhodospirillales</taxon>
        <taxon>Rhodospirillaceae</taxon>
        <taxon>Ferrovibrio</taxon>
    </lineage>
</organism>
<dbReference type="PANTHER" id="PTHR43187:SF1">
    <property type="entry name" value="GLUTAMINE AMIDOTRANSFERASE DUG3-RELATED"/>
    <property type="match status" value="1"/>
</dbReference>
<dbReference type="RefSeq" id="WP_144066932.1">
    <property type="nucleotide sequence ID" value="NZ_CP041636.1"/>
</dbReference>
<keyword evidence="4" id="KW-1185">Reference proteome</keyword>
<dbReference type="InterPro" id="IPR017932">
    <property type="entry name" value="GATase_2_dom"/>
</dbReference>
<gene>
    <name evidence="3" type="ORF">FNB15_01055</name>
</gene>
<evidence type="ECO:0000259" key="2">
    <source>
        <dbReference type="PROSITE" id="PS51278"/>
    </source>
</evidence>
<evidence type="ECO:0000313" key="3">
    <source>
        <dbReference type="EMBL" id="QDO95951.1"/>
    </source>
</evidence>
<sequence length="256" mass="28609">MCRWLTYRGDPIYLEDLLFAPRYSLIEQSLHARKAAVATNGDGFGVGWYAERDLPGTYRDILPAWNDPNLRSIAHQIRSSLFLAHVRASTGTATSRANCHPFSNGRWLFMHNGQIGGYARLRRRLEALIPDGLYEQRLGTTDSEAIFYLMLHHGLDRDPLAAISAAIADVRKLMIEDGITEAFRMTASLTDGRSVYAIRYSSDAEPPSLYWRMEDGRLTIVSEPLDEHVQKWLPVPPGHVLVAAEASEVTLSALAA</sequence>
<keyword evidence="1 3" id="KW-0315">Glutamine amidotransferase</keyword>
<dbReference type="PANTHER" id="PTHR43187">
    <property type="entry name" value="GLUTAMINE AMIDOTRANSFERASE DUG3-RELATED"/>
    <property type="match status" value="1"/>
</dbReference>
<evidence type="ECO:0000256" key="1">
    <source>
        <dbReference type="ARBA" id="ARBA00022962"/>
    </source>
</evidence>
<feature type="domain" description="Glutamine amidotransferase type-2" evidence="2">
    <location>
        <begin position="2"/>
        <end position="256"/>
    </location>
</feature>